<dbReference type="EMBL" id="WOCD01000003">
    <property type="protein sequence ID" value="MUH72151.1"/>
    <property type="molecule type" value="Genomic_DNA"/>
</dbReference>
<accession>A0A6N8FCT7</accession>
<keyword evidence="4" id="KW-0479">Metal-binding</keyword>
<comment type="similarity">
    <text evidence="2 10">Belongs to the purine nucleoside phosphorylase YfiH/LACC1 family.</text>
</comment>
<organism evidence="11 12">
    <name type="scientific">Psychrosphaera haliotis</name>
    <dbReference type="NCBI Taxonomy" id="555083"/>
    <lineage>
        <taxon>Bacteria</taxon>
        <taxon>Pseudomonadati</taxon>
        <taxon>Pseudomonadota</taxon>
        <taxon>Gammaproteobacteria</taxon>
        <taxon>Alteromonadales</taxon>
        <taxon>Pseudoalteromonadaceae</taxon>
        <taxon>Psychrosphaera</taxon>
    </lineage>
</organism>
<name>A0A6N8FCT7_9GAMM</name>
<dbReference type="InterPro" id="IPR011324">
    <property type="entry name" value="Cytotoxic_necrot_fac-like_cat"/>
</dbReference>
<evidence type="ECO:0000313" key="11">
    <source>
        <dbReference type="EMBL" id="MUH72151.1"/>
    </source>
</evidence>
<sequence>MTWTSASFKGLNRNLSRQIHAGTTTREGGASLEPYAGLNLATHVGDELSAVLTNREMLKTDLNLPSPPFWLNQTHSTNVIELPHEYDGLTDVDASFTSKTDTVCAVLTADCLPIVITDKDLNFVATIHAGWRGLVNGIVANSVQKILNTVDTEVESLSVWVGPAIGPNAFEVGQEVKAEFEQNFGCVDKMFTPHGHGKYLGELPQLARLACNQLGISNISYSGECTYFNTDKYFSYRKEGQTGRIATLAWLSNS</sequence>
<keyword evidence="5" id="KW-0378">Hydrolase</keyword>
<dbReference type="GO" id="GO:0017061">
    <property type="term" value="F:S-methyl-5-thioadenosine phosphorylase activity"/>
    <property type="evidence" value="ECO:0007669"/>
    <property type="project" value="UniProtKB-EC"/>
</dbReference>
<dbReference type="NCBIfam" id="TIGR00726">
    <property type="entry name" value="peptidoglycan editing factor PgeF"/>
    <property type="match status" value="1"/>
</dbReference>
<evidence type="ECO:0000256" key="1">
    <source>
        <dbReference type="ARBA" id="ARBA00000553"/>
    </source>
</evidence>
<dbReference type="InterPro" id="IPR003730">
    <property type="entry name" value="Cu_polyphenol_OxRdtase"/>
</dbReference>
<evidence type="ECO:0000256" key="10">
    <source>
        <dbReference type="RuleBase" id="RU361274"/>
    </source>
</evidence>
<dbReference type="Pfam" id="PF02578">
    <property type="entry name" value="Cu-oxidase_4"/>
    <property type="match status" value="1"/>
</dbReference>
<comment type="catalytic activity">
    <reaction evidence="7">
        <text>adenosine + H2O + H(+) = inosine + NH4(+)</text>
        <dbReference type="Rhea" id="RHEA:24408"/>
        <dbReference type="ChEBI" id="CHEBI:15377"/>
        <dbReference type="ChEBI" id="CHEBI:15378"/>
        <dbReference type="ChEBI" id="CHEBI:16335"/>
        <dbReference type="ChEBI" id="CHEBI:17596"/>
        <dbReference type="ChEBI" id="CHEBI:28938"/>
        <dbReference type="EC" id="3.5.4.4"/>
    </reaction>
    <physiologicalReaction direction="left-to-right" evidence="7">
        <dbReference type="Rhea" id="RHEA:24409"/>
    </physiologicalReaction>
</comment>
<comment type="catalytic activity">
    <reaction evidence="9">
        <text>S-methyl-5'-thioadenosine + phosphate = 5-(methylsulfanyl)-alpha-D-ribose 1-phosphate + adenine</text>
        <dbReference type="Rhea" id="RHEA:11852"/>
        <dbReference type="ChEBI" id="CHEBI:16708"/>
        <dbReference type="ChEBI" id="CHEBI:17509"/>
        <dbReference type="ChEBI" id="CHEBI:43474"/>
        <dbReference type="ChEBI" id="CHEBI:58533"/>
        <dbReference type="EC" id="2.4.2.28"/>
    </reaction>
    <physiologicalReaction direction="left-to-right" evidence="9">
        <dbReference type="Rhea" id="RHEA:11853"/>
    </physiologicalReaction>
</comment>
<evidence type="ECO:0000256" key="9">
    <source>
        <dbReference type="ARBA" id="ARBA00049893"/>
    </source>
</evidence>
<evidence type="ECO:0000256" key="8">
    <source>
        <dbReference type="ARBA" id="ARBA00048968"/>
    </source>
</evidence>
<dbReference type="GO" id="GO:0005507">
    <property type="term" value="F:copper ion binding"/>
    <property type="evidence" value="ECO:0007669"/>
    <property type="project" value="TreeGrafter"/>
</dbReference>
<protein>
    <recommendedName>
        <fullName evidence="10">Purine nucleoside phosphorylase</fullName>
    </recommendedName>
</protein>
<dbReference type="PANTHER" id="PTHR30616">
    <property type="entry name" value="UNCHARACTERIZED PROTEIN YFIH"/>
    <property type="match status" value="1"/>
</dbReference>
<dbReference type="PANTHER" id="PTHR30616:SF2">
    <property type="entry name" value="PURINE NUCLEOSIDE PHOSPHORYLASE LACC1"/>
    <property type="match status" value="1"/>
</dbReference>
<evidence type="ECO:0000256" key="5">
    <source>
        <dbReference type="ARBA" id="ARBA00022801"/>
    </source>
</evidence>
<comment type="catalytic activity">
    <reaction evidence="8">
        <text>adenosine + phosphate = alpha-D-ribose 1-phosphate + adenine</text>
        <dbReference type="Rhea" id="RHEA:27642"/>
        <dbReference type="ChEBI" id="CHEBI:16335"/>
        <dbReference type="ChEBI" id="CHEBI:16708"/>
        <dbReference type="ChEBI" id="CHEBI:43474"/>
        <dbReference type="ChEBI" id="CHEBI:57720"/>
        <dbReference type="EC" id="2.4.2.1"/>
    </reaction>
    <physiologicalReaction direction="left-to-right" evidence="8">
        <dbReference type="Rhea" id="RHEA:27643"/>
    </physiologicalReaction>
</comment>
<comment type="caution">
    <text evidence="11">The sequence shown here is derived from an EMBL/GenBank/DDBJ whole genome shotgun (WGS) entry which is preliminary data.</text>
</comment>
<dbReference type="InterPro" id="IPR038371">
    <property type="entry name" value="Cu_polyphenol_OxRdtase_sf"/>
</dbReference>
<proteinExistence type="inferred from homology"/>
<dbReference type="RefSeq" id="WP_155695350.1">
    <property type="nucleotide sequence ID" value="NZ_WOCD01000003.1"/>
</dbReference>
<keyword evidence="6" id="KW-0862">Zinc</keyword>
<dbReference type="SUPFAM" id="SSF64438">
    <property type="entry name" value="CNF1/YfiH-like putative cysteine hydrolases"/>
    <property type="match status" value="1"/>
</dbReference>
<evidence type="ECO:0000256" key="7">
    <source>
        <dbReference type="ARBA" id="ARBA00047989"/>
    </source>
</evidence>
<dbReference type="OrthoDB" id="4279at2"/>
<evidence type="ECO:0000256" key="6">
    <source>
        <dbReference type="ARBA" id="ARBA00022833"/>
    </source>
</evidence>
<evidence type="ECO:0000256" key="2">
    <source>
        <dbReference type="ARBA" id="ARBA00007353"/>
    </source>
</evidence>
<dbReference type="AlphaFoldDB" id="A0A6N8FCT7"/>
<dbReference type="GO" id="GO:0016787">
    <property type="term" value="F:hydrolase activity"/>
    <property type="evidence" value="ECO:0007669"/>
    <property type="project" value="UniProtKB-KW"/>
</dbReference>
<gene>
    <name evidence="11" type="primary">pgeF</name>
    <name evidence="11" type="ORF">GNP35_06470</name>
</gene>
<evidence type="ECO:0000256" key="4">
    <source>
        <dbReference type="ARBA" id="ARBA00022723"/>
    </source>
</evidence>
<reference evidence="11 12" key="1">
    <citation type="submission" date="2019-11" db="EMBL/GenBank/DDBJ databases">
        <title>P. haliotis isolates from Z. marina roots.</title>
        <authorList>
            <person name="Cohen M."/>
            <person name="Jospin G."/>
            <person name="Eisen J.A."/>
            <person name="Coil D.A."/>
        </authorList>
    </citation>
    <scope>NUCLEOTIDE SEQUENCE [LARGE SCALE GENOMIC DNA]</scope>
    <source>
        <strain evidence="11 12">UCD-MCMsp1aY</strain>
    </source>
</reference>
<evidence type="ECO:0000313" key="12">
    <source>
        <dbReference type="Proteomes" id="UP000439994"/>
    </source>
</evidence>
<comment type="catalytic activity">
    <reaction evidence="1">
        <text>inosine + phosphate = alpha-D-ribose 1-phosphate + hypoxanthine</text>
        <dbReference type="Rhea" id="RHEA:27646"/>
        <dbReference type="ChEBI" id="CHEBI:17368"/>
        <dbReference type="ChEBI" id="CHEBI:17596"/>
        <dbReference type="ChEBI" id="CHEBI:43474"/>
        <dbReference type="ChEBI" id="CHEBI:57720"/>
        <dbReference type="EC" id="2.4.2.1"/>
    </reaction>
    <physiologicalReaction direction="left-to-right" evidence="1">
        <dbReference type="Rhea" id="RHEA:27647"/>
    </physiologicalReaction>
</comment>
<keyword evidence="12" id="KW-1185">Reference proteome</keyword>
<evidence type="ECO:0000256" key="3">
    <source>
        <dbReference type="ARBA" id="ARBA00022679"/>
    </source>
</evidence>
<dbReference type="Proteomes" id="UP000439994">
    <property type="component" value="Unassembled WGS sequence"/>
</dbReference>
<dbReference type="Gene3D" id="3.60.140.10">
    <property type="entry name" value="CNF1/YfiH-like putative cysteine hydrolases"/>
    <property type="match status" value="1"/>
</dbReference>
<keyword evidence="3" id="KW-0808">Transferase</keyword>
<dbReference type="CDD" id="cd16833">
    <property type="entry name" value="YfiH"/>
    <property type="match status" value="1"/>
</dbReference>